<evidence type="ECO:0000256" key="3">
    <source>
        <dbReference type="ARBA" id="ARBA00022737"/>
    </source>
</evidence>
<dbReference type="InterPro" id="IPR003591">
    <property type="entry name" value="Leu-rich_rpt_typical-subtyp"/>
</dbReference>
<protein>
    <submittedName>
        <fullName evidence="4">Uncharacterized protein</fullName>
    </submittedName>
</protein>
<name>A0A6J8CRG7_MYTCO</name>
<proteinExistence type="predicted"/>
<dbReference type="PANTHER" id="PTHR24373:SF370">
    <property type="entry name" value="FISH-LIPS, ISOFORM E"/>
    <property type="match status" value="1"/>
</dbReference>
<dbReference type="Pfam" id="PF13855">
    <property type="entry name" value="LRR_8"/>
    <property type="match status" value="1"/>
</dbReference>
<dbReference type="AlphaFoldDB" id="A0A6J8CRG7"/>
<dbReference type="GO" id="GO:0005615">
    <property type="term" value="C:extracellular space"/>
    <property type="evidence" value="ECO:0007669"/>
    <property type="project" value="TreeGrafter"/>
</dbReference>
<keyword evidence="3" id="KW-0677">Repeat</keyword>
<accession>A0A6J8CRG7</accession>
<reference evidence="4 5" key="1">
    <citation type="submission" date="2020-06" db="EMBL/GenBank/DDBJ databases">
        <authorList>
            <person name="Li R."/>
            <person name="Bekaert M."/>
        </authorList>
    </citation>
    <scope>NUCLEOTIDE SEQUENCE [LARGE SCALE GENOMIC DNA]</scope>
    <source>
        <strain evidence="5">wild</strain>
    </source>
</reference>
<dbReference type="EMBL" id="CACVKT020005799">
    <property type="protein sequence ID" value="CAC5398019.1"/>
    <property type="molecule type" value="Genomic_DNA"/>
</dbReference>
<keyword evidence="1" id="KW-0433">Leucine-rich repeat</keyword>
<dbReference type="InterPro" id="IPR032675">
    <property type="entry name" value="LRR_dom_sf"/>
</dbReference>
<keyword evidence="2" id="KW-0732">Signal</keyword>
<organism evidence="4 5">
    <name type="scientific">Mytilus coruscus</name>
    <name type="common">Sea mussel</name>
    <dbReference type="NCBI Taxonomy" id="42192"/>
    <lineage>
        <taxon>Eukaryota</taxon>
        <taxon>Metazoa</taxon>
        <taxon>Spiralia</taxon>
        <taxon>Lophotrochozoa</taxon>
        <taxon>Mollusca</taxon>
        <taxon>Bivalvia</taxon>
        <taxon>Autobranchia</taxon>
        <taxon>Pteriomorphia</taxon>
        <taxon>Mytilida</taxon>
        <taxon>Mytiloidea</taxon>
        <taxon>Mytilidae</taxon>
        <taxon>Mytilinae</taxon>
        <taxon>Mytilus</taxon>
    </lineage>
</organism>
<dbReference type="InterPro" id="IPR050328">
    <property type="entry name" value="Dev_Immune_Receptor"/>
</dbReference>
<dbReference type="GO" id="GO:0031012">
    <property type="term" value="C:extracellular matrix"/>
    <property type="evidence" value="ECO:0007669"/>
    <property type="project" value="TreeGrafter"/>
</dbReference>
<dbReference type="Gene3D" id="3.80.10.10">
    <property type="entry name" value="Ribonuclease Inhibitor"/>
    <property type="match status" value="1"/>
</dbReference>
<sequence>MGFTFQYFENLTALNLGYNLIQIIEKNAFHGLHLLQRLHLEHNSLQVLPIGMFNKLNCLQDLSIEHNKLQSRQDDQMKETSKILSLRTLSFDIHPDFKFPSEWSTLSHLNNLNIYARSTKVQFNKEMFAHIGTIQITSLHLNLVPSISEDSITVQVSDDLPKNPISQVFRSFAVVKSGNMTNIEIAYSRIDY</sequence>
<gene>
    <name evidence="4" type="ORF">MCOR_32417</name>
</gene>
<dbReference type="SMART" id="SM00369">
    <property type="entry name" value="LRR_TYP"/>
    <property type="match status" value="2"/>
</dbReference>
<evidence type="ECO:0000256" key="2">
    <source>
        <dbReference type="ARBA" id="ARBA00022729"/>
    </source>
</evidence>
<evidence type="ECO:0000313" key="5">
    <source>
        <dbReference type="Proteomes" id="UP000507470"/>
    </source>
</evidence>
<evidence type="ECO:0000313" key="4">
    <source>
        <dbReference type="EMBL" id="CAC5398019.1"/>
    </source>
</evidence>
<dbReference type="PANTHER" id="PTHR24373">
    <property type="entry name" value="SLIT RELATED LEUCINE-RICH REPEAT NEURONAL PROTEIN"/>
    <property type="match status" value="1"/>
</dbReference>
<evidence type="ECO:0000256" key="1">
    <source>
        <dbReference type="ARBA" id="ARBA00022614"/>
    </source>
</evidence>
<dbReference type="OrthoDB" id="6105302at2759"/>
<dbReference type="SUPFAM" id="SSF52058">
    <property type="entry name" value="L domain-like"/>
    <property type="match status" value="1"/>
</dbReference>
<keyword evidence="5" id="KW-1185">Reference proteome</keyword>
<dbReference type="InterPro" id="IPR001611">
    <property type="entry name" value="Leu-rich_rpt"/>
</dbReference>
<dbReference type="Proteomes" id="UP000507470">
    <property type="component" value="Unassembled WGS sequence"/>
</dbReference>